<dbReference type="Gene3D" id="1.20.120.580">
    <property type="entry name" value="bsu32300-like"/>
    <property type="match status" value="1"/>
</dbReference>
<dbReference type="GO" id="GO:0110001">
    <property type="term" value="C:toxin-antitoxin complex"/>
    <property type="evidence" value="ECO:0007669"/>
    <property type="project" value="InterPro"/>
</dbReference>
<evidence type="ECO:0008006" key="7">
    <source>
        <dbReference type="Google" id="ProtNLM"/>
    </source>
</evidence>
<reference evidence="5 6" key="1">
    <citation type="journal article" date="2016" name="Nat. Commun.">
        <title>Thousands of microbial genomes shed light on interconnected biogeochemical processes in an aquifer system.</title>
        <authorList>
            <person name="Anantharaman K."/>
            <person name="Brown C.T."/>
            <person name="Hug L.A."/>
            <person name="Sharon I."/>
            <person name="Castelle C.J."/>
            <person name="Probst A.J."/>
            <person name="Thomas B.C."/>
            <person name="Singh A."/>
            <person name="Wilkins M.J."/>
            <person name="Karaoz U."/>
            <person name="Brodie E.L."/>
            <person name="Williams K.H."/>
            <person name="Hubbard S.S."/>
            <person name="Banfield J.F."/>
        </authorList>
    </citation>
    <scope>NUCLEOTIDE SEQUENCE [LARGE SCALE GENOMIC DNA]</scope>
</reference>
<evidence type="ECO:0000256" key="4">
    <source>
        <dbReference type="ARBA" id="ARBA00024207"/>
    </source>
</evidence>
<accession>A0A1F7SDL6</accession>
<dbReference type="InterPro" id="IPR037038">
    <property type="entry name" value="HepT-like_sf"/>
</dbReference>
<name>A0A1F7SDL6_9BACT</name>
<evidence type="ECO:0000313" key="5">
    <source>
        <dbReference type="EMBL" id="OGL51865.1"/>
    </source>
</evidence>
<keyword evidence="2" id="KW-0540">Nuclease</keyword>
<dbReference type="STRING" id="1817883.A3G31_05645"/>
<dbReference type="InterPro" id="IPR052379">
    <property type="entry name" value="Type_VII_TA_RNase"/>
</dbReference>
<dbReference type="GO" id="GO:0004540">
    <property type="term" value="F:RNA nuclease activity"/>
    <property type="evidence" value="ECO:0007669"/>
    <property type="project" value="InterPro"/>
</dbReference>
<dbReference type="PANTHER" id="PTHR33397">
    <property type="entry name" value="UPF0331 PROTEIN YUTE"/>
    <property type="match status" value="1"/>
</dbReference>
<dbReference type="PANTHER" id="PTHR33397:SF5">
    <property type="entry name" value="RNASE YUTE-RELATED"/>
    <property type="match status" value="1"/>
</dbReference>
<keyword evidence="1" id="KW-1277">Toxin-antitoxin system</keyword>
<evidence type="ECO:0000256" key="3">
    <source>
        <dbReference type="ARBA" id="ARBA00022801"/>
    </source>
</evidence>
<organism evidence="5 6">
    <name type="scientific">Candidatus Schekmanbacteria bacterium RIFCSPLOWO2_12_FULL_38_15</name>
    <dbReference type="NCBI Taxonomy" id="1817883"/>
    <lineage>
        <taxon>Bacteria</taxon>
        <taxon>Candidatus Schekmaniibacteriota</taxon>
    </lineage>
</organism>
<dbReference type="NCBIfam" id="NF047751">
    <property type="entry name" value="HepT_toxin"/>
    <property type="match status" value="1"/>
</dbReference>
<dbReference type="GO" id="GO:0016787">
    <property type="term" value="F:hydrolase activity"/>
    <property type="evidence" value="ECO:0007669"/>
    <property type="project" value="UniProtKB-KW"/>
</dbReference>
<comment type="similarity">
    <text evidence="4">Belongs to the HepT RNase toxin family.</text>
</comment>
<gene>
    <name evidence="5" type="ORF">A3G31_05645</name>
</gene>
<protein>
    <recommendedName>
        <fullName evidence="7">DUF86 domain-containing protein</fullName>
    </recommendedName>
</protein>
<sequence>MTNLTVIENKISAIRKYLKILGRYKKYTQKEIENNLDLKGAVERYLYLAVQATIDLAEAVIAYKKLRKPSTLSESFYILKEENIISDKLSEKLVKMTGFRNVIAHDYDRLDYSIVFDVLKNKLKDVEDFLKKISKL</sequence>
<dbReference type="AlphaFoldDB" id="A0A1F7SDL6"/>
<dbReference type="EMBL" id="MGDI01000036">
    <property type="protein sequence ID" value="OGL51865.1"/>
    <property type="molecule type" value="Genomic_DNA"/>
</dbReference>
<dbReference type="InterPro" id="IPR008201">
    <property type="entry name" value="HepT-like"/>
</dbReference>
<evidence type="ECO:0000256" key="2">
    <source>
        <dbReference type="ARBA" id="ARBA00022722"/>
    </source>
</evidence>
<evidence type="ECO:0000313" key="6">
    <source>
        <dbReference type="Proteomes" id="UP000178082"/>
    </source>
</evidence>
<comment type="caution">
    <text evidence="5">The sequence shown here is derived from an EMBL/GenBank/DDBJ whole genome shotgun (WGS) entry which is preliminary data.</text>
</comment>
<dbReference type="Proteomes" id="UP000178082">
    <property type="component" value="Unassembled WGS sequence"/>
</dbReference>
<keyword evidence="3" id="KW-0378">Hydrolase</keyword>
<evidence type="ECO:0000256" key="1">
    <source>
        <dbReference type="ARBA" id="ARBA00022649"/>
    </source>
</evidence>
<proteinExistence type="inferred from homology"/>
<dbReference type="Pfam" id="PF01934">
    <property type="entry name" value="HepT-like"/>
    <property type="match status" value="1"/>
</dbReference>